<evidence type="ECO:0000313" key="2">
    <source>
        <dbReference type="EMBL" id="SEQ77933.1"/>
    </source>
</evidence>
<accession>A0A1H9ITK9</accession>
<dbReference type="GO" id="GO:0008999">
    <property type="term" value="F:protein-N-terminal-alanine acetyltransferase activity"/>
    <property type="evidence" value="ECO:0007669"/>
    <property type="project" value="TreeGrafter"/>
</dbReference>
<dbReference type="STRING" id="403935.SAMN05216481_11559"/>
<dbReference type="Pfam" id="PF13302">
    <property type="entry name" value="Acetyltransf_3"/>
    <property type="match status" value="1"/>
</dbReference>
<name>A0A1H9ITK9_9ACTN</name>
<dbReference type="Proteomes" id="UP000199055">
    <property type="component" value="Unassembled WGS sequence"/>
</dbReference>
<dbReference type="CDD" id="cd04301">
    <property type="entry name" value="NAT_SF"/>
    <property type="match status" value="1"/>
</dbReference>
<keyword evidence="3" id="KW-1185">Reference proteome</keyword>
<sequence length="188" mass="20612">MFSTPLGDGAELCPLEPWQAAELAAYTDRVRDHLAPWLPWAHTVTDTASARAFLQRYADKQAADEGRIYGIRLDGELVGGMLFRLFSASEGSCELGAWLAPEAQGRGLVTTAARRMIDWAVGVRGLVRVEWLVSPDNHPSIAVARRLGMTHEGTLRSVFSMGGRRHDLQVWALLAHEWQNAAGHGARG</sequence>
<evidence type="ECO:0000313" key="3">
    <source>
        <dbReference type="Proteomes" id="UP000199055"/>
    </source>
</evidence>
<protein>
    <submittedName>
        <fullName evidence="2">Protein N-acetyltransferase, RimJ/RimL family</fullName>
    </submittedName>
</protein>
<reference evidence="2 3" key="1">
    <citation type="submission" date="2016-10" db="EMBL/GenBank/DDBJ databases">
        <authorList>
            <person name="de Groot N.N."/>
        </authorList>
    </citation>
    <scope>NUCLEOTIDE SEQUENCE [LARGE SCALE GENOMIC DNA]</scope>
    <source>
        <strain evidence="2 3">CGMCC 4.3519</strain>
    </source>
</reference>
<dbReference type="AlphaFoldDB" id="A0A1H9ITK9"/>
<feature type="domain" description="N-acetyltransferase" evidence="1">
    <location>
        <begin position="21"/>
        <end position="177"/>
    </location>
</feature>
<dbReference type="PANTHER" id="PTHR43441">
    <property type="entry name" value="RIBOSOMAL-PROTEIN-SERINE ACETYLTRANSFERASE"/>
    <property type="match status" value="1"/>
</dbReference>
<dbReference type="RefSeq" id="WP_093662432.1">
    <property type="nucleotide sequence ID" value="NZ_FOET01000015.1"/>
</dbReference>
<dbReference type="InterPro" id="IPR000182">
    <property type="entry name" value="GNAT_dom"/>
</dbReference>
<dbReference type="InterPro" id="IPR016181">
    <property type="entry name" value="Acyl_CoA_acyltransferase"/>
</dbReference>
<evidence type="ECO:0000259" key="1">
    <source>
        <dbReference type="PROSITE" id="PS51186"/>
    </source>
</evidence>
<gene>
    <name evidence="2" type="ORF">SAMN05216481_11559</name>
</gene>
<dbReference type="SUPFAM" id="SSF55729">
    <property type="entry name" value="Acyl-CoA N-acyltransferases (Nat)"/>
    <property type="match status" value="1"/>
</dbReference>
<dbReference type="GO" id="GO:0005737">
    <property type="term" value="C:cytoplasm"/>
    <property type="evidence" value="ECO:0007669"/>
    <property type="project" value="TreeGrafter"/>
</dbReference>
<dbReference type="PROSITE" id="PS51186">
    <property type="entry name" value="GNAT"/>
    <property type="match status" value="1"/>
</dbReference>
<dbReference type="EMBL" id="FOET01000015">
    <property type="protein sequence ID" value="SEQ77933.1"/>
    <property type="molecule type" value="Genomic_DNA"/>
</dbReference>
<keyword evidence="2" id="KW-0808">Transferase</keyword>
<dbReference type="InterPro" id="IPR051908">
    <property type="entry name" value="Ribosomal_N-acetyltransferase"/>
</dbReference>
<dbReference type="GO" id="GO:1990189">
    <property type="term" value="F:protein N-terminal-serine acetyltransferase activity"/>
    <property type="evidence" value="ECO:0007669"/>
    <property type="project" value="TreeGrafter"/>
</dbReference>
<organism evidence="2 3">
    <name type="scientific">Streptomyces radiopugnans</name>
    <dbReference type="NCBI Taxonomy" id="403935"/>
    <lineage>
        <taxon>Bacteria</taxon>
        <taxon>Bacillati</taxon>
        <taxon>Actinomycetota</taxon>
        <taxon>Actinomycetes</taxon>
        <taxon>Kitasatosporales</taxon>
        <taxon>Streptomycetaceae</taxon>
        <taxon>Streptomyces</taxon>
    </lineage>
</organism>
<dbReference type="Gene3D" id="3.40.630.30">
    <property type="match status" value="1"/>
</dbReference>
<dbReference type="PANTHER" id="PTHR43441:SF10">
    <property type="entry name" value="ACETYLTRANSFERASE"/>
    <property type="match status" value="1"/>
</dbReference>
<proteinExistence type="predicted"/>